<dbReference type="GeneID" id="4840933"/>
<dbReference type="Pfam" id="PF08652">
    <property type="entry name" value="RAI1"/>
    <property type="match status" value="1"/>
</dbReference>
<feature type="domain" description="RAI1-like" evidence="9">
    <location>
        <begin position="51"/>
        <end position="433"/>
    </location>
</feature>
<evidence type="ECO:0000256" key="5">
    <source>
        <dbReference type="ARBA" id="ARBA00044692"/>
    </source>
</evidence>
<dbReference type="AlphaFoldDB" id="A3M030"/>
<keyword evidence="11" id="KW-1185">Reference proteome</keyword>
<dbReference type="OMA" id="FNVIYWK"/>
<dbReference type="InParanoid" id="A3M030"/>
<dbReference type="GO" id="GO:0005634">
    <property type="term" value="C:nucleus"/>
    <property type="evidence" value="ECO:0007669"/>
    <property type="project" value="UniProtKB-SubCell"/>
</dbReference>
<evidence type="ECO:0000256" key="7">
    <source>
        <dbReference type="RuleBase" id="RU367113"/>
    </source>
</evidence>
<evidence type="ECO:0000256" key="2">
    <source>
        <dbReference type="ARBA" id="ARBA00006562"/>
    </source>
</evidence>
<comment type="catalytic activity">
    <reaction evidence="5">
        <text>a 5'-end triphospho-ribonucleoside in mRNA + H2O = a 5'-end phospho-ribonucleoside in mRNA + diphosphate + H(+)</text>
        <dbReference type="Rhea" id="RHEA:78683"/>
        <dbReference type="Rhea" id="RHEA-COMP:15692"/>
        <dbReference type="Rhea" id="RHEA-COMP:17164"/>
        <dbReference type="ChEBI" id="CHEBI:15377"/>
        <dbReference type="ChEBI" id="CHEBI:15378"/>
        <dbReference type="ChEBI" id="CHEBI:33019"/>
        <dbReference type="ChEBI" id="CHEBI:138282"/>
        <dbReference type="ChEBI" id="CHEBI:167618"/>
    </reaction>
    <physiologicalReaction direction="left-to-right" evidence="5">
        <dbReference type="Rhea" id="RHEA:78684"/>
    </physiologicalReaction>
</comment>
<evidence type="ECO:0000313" key="10">
    <source>
        <dbReference type="EMBL" id="ABN68449.2"/>
    </source>
</evidence>
<keyword evidence="7" id="KW-0479">Metal-binding</keyword>
<keyword evidence="7" id="KW-0539">Nucleus</keyword>
<keyword evidence="7" id="KW-0694">RNA-binding</keyword>
<feature type="region of interest" description="Disordered" evidence="8">
    <location>
        <begin position="89"/>
        <end position="109"/>
    </location>
</feature>
<keyword evidence="7" id="KW-0547">Nucleotide-binding</keyword>
<organism evidence="10 11">
    <name type="scientific">Scheffersomyces stipitis (strain ATCC 58785 / CBS 6054 / NBRC 10063 / NRRL Y-11545)</name>
    <name type="common">Yeast</name>
    <name type="synonym">Pichia stipitis</name>
    <dbReference type="NCBI Taxonomy" id="322104"/>
    <lineage>
        <taxon>Eukaryota</taxon>
        <taxon>Fungi</taxon>
        <taxon>Dikarya</taxon>
        <taxon>Ascomycota</taxon>
        <taxon>Saccharomycotina</taxon>
        <taxon>Pichiomycetes</taxon>
        <taxon>Debaryomycetaceae</taxon>
        <taxon>Scheffersomyces</taxon>
    </lineage>
</organism>
<dbReference type="HOGENOM" id="CLU_674429_0_0_1"/>
<dbReference type="GO" id="GO:0000956">
    <property type="term" value="P:nuclear-transcribed mRNA catabolic process"/>
    <property type="evidence" value="ECO:0007669"/>
    <property type="project" value="TreeGrafter"/>
</dbReference>
<evidence type="ECO:0000313" key="11">
    <source>
        <dbReference type="Proteomes" id="UP000002258"/>
    </source>
</evidence>
<dbReference type="Proteomes" id="UP000002258">
    <property type="component" value="Chromosome 8"/>
</dbReference>
<feature type="compositionally biased region" description="Basic residues" evidence="8">
    <location>
        <begin position="91"/>
        <end position="104"/>
    </location>
</feature>
<protein>
    <recommendedName>
        <fullName evidence="7">Decapping nuclease</fullName>
        <ecNumber evidence="7">3.6.1.-</ecNumber>
    </recommendedName>
</protein>
<dbReference type="EMBL" id="CP000502">
    <property type="protein sequence ID" value="ABN68449.2"/>
    <property type="molecule type" value="Genomic_DNA"/>
</dbReference>
<dbReference type="GO" id="GO:0046872">
    <property type="term" value="F:metal ion binding"/>
    <property type="evidence" value="ECO:0007669"/>
    <property type="project" value="UniProtKB-KW"/>
</dbReference>
<evidence type="ECO:0000256" key="3">
    <source>
        <dbReference type="ARBA" id="ARBA00022722"/>
    </source>
</evidence>
<comment type="similarity">
    <text evidence="2 7">Belongs to the DXO/Dom3Z family.</text>
</comment>
<sequence>MNSIALSIIEKLTTSYLRGLETKDQDSSLKRNKEDVHLAKYLAKDSVIFDQSPSELLYFSLIKEKEKSEILFEDKSALKQVNVPLEQSKKVANKQKQGKKKKNSKNHEKDVSQLIGGSLSYGYEQFSPPKQEEIYSLENMLRAIEYLVREKGKPLEDFKMLSLRRNLHLLMTIPISKQTTSFNLIYWNGLIFLSYDWKSSEKSKETRKENASDKRADNLRLLQYTGFAFERLITSSPASVSFDDNSITSFYSLVSHKVGEIPIHFTAEIDACKDITKDGLSNYIELKARAIPSGPKGRANSSFQRKLLSAYCQNKLIGSQNLVIGFRSPELKVSSIKRYETNELNGIINKEPVYFTENSTLNCSKMVKWYKLVISWITEHNQITTVDHDASVPLAYRLEFTLKDKVMESCLEINPVEEQDVQSLIKELIPPWFQKFMNENKNKKRNDYR</sequence>
<evidence type="ECO:0000256" key="1">
    <source>
        <dbReference type="ARBA" id="ARBA00001968"/>
    </source>
</evidence>
<proteinExistence type="inferred from homology"/>
<evidence type="ECO:0000256" key="4">
    <source>
        <dbReference type="ARBA" id="ARBA00044676"/>
    </source>
</evidence>
<reference evidence="10 11" key="1">
    <citation type="journal article" date="2007" name="Nat. Biotechnol.">
        <title>Genome sequence of the lignocellulose-bioconverting and xylose-fermenting yeast Pichia stipitis.</title>
        <authorList>
            <person name="Jeffries T.W."/>
            <person name="Grigoriev I.V."/>
            <person name="Grimwood J."/>
            <person name="Laplaza J.M."/>
            <person name="Aerts A."/>
            <person name="Salamov A."/>
            <person name="Schmutz J."/>
            <person name="Lindquist E."/>
            <person name="Dehal P."/>
            <person name="Shapiro H."/>
            <person name="Jin Y.S."/>
            <person name="Passoth V."/>
            <person name="Richardson P.M."/>
        </authorList>
    </citation>
    <scope>NUCLEOTIDE SEQUENCE [LARGE SCALE GENOMIC DNA]</scope>
    <source>
        <strain evidence="11">ATCC 58785 / CBS 6054 / NBRC 10063 / NRRL Y-11545</strain>
    </source>
</reference>
<gene>
    <name evidence="10" type="ORF">PICST_33767</name>
</gene>
<dbReference type="PANTHER" id="PTHR12395:SF9">
    <property type="entry name" value="DECAPPING AND EXORIBONUCLEASE PROTEIN"/>
    <property type="match status" value="1"/>
</dbReference>
<dbReference type="InterPro" id="IPR013961">
    <property type="entry name" value="RAI1"/>
</dbReference>
<dbReference type="GO" id="GO:0004518">
    <property type="term" value="F:nuclease activity"/>
    <property type="evidence" value="ECO:0007669"/>
    <property type="project" value="UniProtKB-KW"/>
</dbReference>
<dbReference type="GO" id="GO:0110155">
    <property type="term" value="P:NAD-cap decapping"/>
    <property type="evidence" value="ECO:0007669"/>
    <property type="project" value="TreeGrafter"/>
</dbReference>
<dbReference type="OrthoDB" id="5853397at2759"/>
<dbReference type="RefSeq" id="XP_001386478.2">
    <property type="nucleotide sequence ID" value="XM_001386441.1"/>
</dbReference>
<evidence type="ECO:0000259" key="9">
    <source>
        <dbReference type="Pfam" id="PF08652"/>
    </source>
</evidence>
<dbReference type="GO" id="GO:0005829">
    <property type="term" value="C:cytosol"/>
    <property type="evidence" value="ECO:0007669"/>
    <property type="project" value="TreeGrafter"/>
</dbReference>
<dbReference type="GO" id="GO:0000166">
    <property type="term" value="F:nucleotide binding"/>
    <property type="evidence" value="ECO:0007669"/>
    <property type="project" value="UniProtKB-KW"/>
</dbReference>
<comment type="cofactor">
    <cofactor evidence="1 7">
        <name>a divalent metal cation</name>
        <dbReference type="ChEBI" id="CHEBI:60240"/>
    </cofactor>
</comment>
<dbReference type="EC" id="3.6.1.-" evidence="7"/>
<name>A3M030_PICST</name>
<dbReference type="InterPro" id="IPR039039">
    <property type="entry name" value="RAI1-like_fam"/>
</dbReference>
<dbReference type="PANTHER" id="PTHR12395">
    <property type="entry name" value="DOM-3 RELATED"/>
    <property type="match status" value="1"/>
</dbReference>
<accession>A3M030</accession>
<evidence type="ECO:0000256" key="8">
    <source>
        <dbReference type="SAM" id="MobiDB-lite"/>
    </source>
</evidence>
<keyword evidence="7" id="KW-0378">Hydrolase</keyword>
<comment type="function">
    <text evidence="7">Decapping enzyme for NAD-capped RNAs: specifically hydrolyzes the nicotinamide adenine dinucleotide (NAD) cap from a subset of RNAs by removing the entire NAD moiety from the 5'-end of an NAD-capped RNA.</text>
</comment>
<comment type="catalytic activity">
    <reaction evidence="4">
        <text>a 5'-end (N(7)-methyl 5'-triphosphoguanosine)-ribonucleoside-ribonucleotide in mRNA + H2O = a (N(7)-methyl 5'-triphosphoguanosine)-nucleoside + a 5'-end phospho-ribonucleoside in mRNA + H(+)</text>
        <dbReference type="Rhea" id="RHEA:66928"/>
        <dbReference type="Rhea" id="RHEA-COMP:15692"/>
        <dbReference type="Rhea" id="RHEA-COMP:17313"/>
        <dbReference type="ChEBI" id="CHEBI:15377"/>
        <dbReference type="ChEBI" id="CHEBI:15378"/>
        <dbReference type="ChEBI" id="CHEBI:138282"/>
        <dbReference type="ChEBI" id="CHEBI:172876"/>
        <dbReference type="ChEBI" id="CHEBI:172877"/>
    </reaction>
    <physiologicalReaction direction="left-to-right" evidence="4">
        <dbReference type="Rhea" id="RHEA:66929"/>
    </physiologicalReaction>
</comment>
<comment type="catalytic activity">
    <reaction evidence="6">
        <text>a 5'-end NAD(+)-phospho-ribonucleoside in mRNA + H2O = a 5'-end phospho-ribonucleoside in mRNA + NAD(+) + H(+)</text>
        <dbReference type="Rhea" id="RHEA:60880"/>
        <dbReference type="Rhea" id="RHEA-COMP:15692"/>
        <dbReference type="Rhea" id="RHEA-COMP:15698"/>
        <dbReference type="ChEBI" id="CHEBI:15377"/>
        <dbReference type="ChEBI" id="CHEBI:15378"/>
        <dbReference type="ChEBI" id="CHEBI:57540"/>
        <dbReference type="ChEBI" id="CHEBI:138282"/>
        <dbReference type="ChEBI" id="CHEBI:144029"/>
    </reaction>
    <physiologicalReaction direction="left-to-right" evidence="6">
        <dbReference type="Rhea" id="RHEA:60881"/>
    </physiologicalReaction>
</comment>
<comment type="subcellular location">
    <subcellularLocation>
        <location evidence="7">Nucleus</location>
    </subcellularLocation>
</comment>
<dbReference type="eggNOG" id="KOG1982">
    <property type="taxonomic scope" value="Eukaryota"/>
</dbReference>
<dbReference type="STRING" id="322104.A3M030"/>
<dbReference type="KEGG" id="pic:PICST_33767"/>
<keyword evidence="3 7" id="KW-0540">Nuclease</keyword>
<evidence type="ECO:0000256" key="6">
    <source>
        <dbReference type="ARBA" id="ARBA00048124"/>
    </source>
</evidence>
<dbReference type="GO" id="GO:0034353">
    <property type="term" value="F:mRNA 5'-diphosphatase activity"/>
    <property type="evidence" value="ECO:0007669"/>
    <property type="project" value="TreeGrafter"/>
</dbReference>
<dbReference type="GO" id="GO:0003723">
    <property type="term" value="F:RNA binding"/>
    <property type="evidence" value="ECO:0007669"/>
    <property type="project" value="UniProtKB-KW"/>
</dbReference>